<dbReference type="Pfam" id="PF06055">
    <property type="entry name" value="ExoD"/>
    <property type="match status" value="1"/>
</dbReference>
<dbReference type="PANTHER" id="PTHR41795">
    <property type="entry name" value="EXOPOLYSACCHARIDE SYNTHESIS PROTEIN"/>
    <property type="match status" value="1"/>
</dbReference>
<keyword evidence="3" id="KW-1185">Reference proteome</keyword>
<keyword evidence="1" id="KW-1133">Transmembrane helix</keyword>
<dbReference type="InterPro" id="IPR010331">
    <property type="entry name" value="ExoD"/>
</dbReference>
<dbReference type="PIRSF" id="PIRSF033239">
    <property type="entry name" value="ExoD"/>
    <property type="match status" value="1"/>
</dbReference>
<feature type="transmembrane region" description="Helical" evidence="1">
    <location>
        <begin position="46"/>
        <end position="70"/>
    </location>
</feature>
<keyword evidence="1" id="KW-0812">Transmembrane</keyword>
<name>A0A3S1CNC7_9CYAN</name>
<proteinExistence type="predicted"/>
<sequence length="201" mass="22490">MQTSKLLRDILQRHSAERIYLRDLISGMKERSFAGLLMICALPEALPLPVAGVSAIIGIPLMIVSLQLLLGFRKPWLPSWIANRSLKRKDVEKLFNKILSILEKYESVIRPRWKFVTHPNAQRLLGLLLLILAFIIALPIPFGNMLPAIIIIIISLGLIEQDGIVIAFGACLSCILFAFVAYALLTLSQFIPKLNSGFFAR</sequence>
<feature type="transmembrane region" description="Helical" evidence="1">
    <location>
        <begin position="124"/>
        <end position="157"/>
    </location>
</feature>
<dbReference type="Proteomes" id="UP000271624">
    <property type="component" value="Unassembled WGS sequence"/>
</dbReference>
<dbReference type="EMBL" id="RSCL01000007">
    <property type="protein sequence ID" value="RUT06206.1"/>
    <property type="molecule type" value="Genomic_DNA"/>
</dbReference>
<gene>
    <name evidence="2" type="ORF">DSM106972_034120</name>
</gene>
<dbReference type="PANTHER" id="PTHR41795:SF1">
    <property type="entry name" value="EXOPOLYSACCHARIDE SYNTHESIS PROTEIN"/>
    <property type="match status" value="1"/>
</dbReference>
<keyword evidence="1" id="KW-0472">Membrane</keyword>
<accession>A0A3S1CNC7</accession>
<reference evidence="2" key="1">
    <citation type="submission" date="2018-12" db="EMBL/GenBank/DDBJ databases">
        <authorList>
            <person name="Will S."/>
            <person name="Neumann-Schaal M."/>
            <person name="Henke P."/>
        </authorList>
    </citation>
    <scope>NUCLEOTIDE SEQUENCE</scope>
    <source>
        <strain evidence="2">PCC 7102</strain>
    </source>
</reference>
<feature type="transmembrane region" description="Helical" evidence="1">
    <location>
        <begin position="163"/>
        <end position="185"/>
    </location>
</feature>
<evidence type="ECO:0000313" key="2">
    <source>
        <dbReference type="EMBL" id="RUT06206.1"/>
    </source>
</evidence>
<organism evidence="2 3">
    <name type="scientific">Dulcicalothrix desertica PCC 7102</name>
    <dbReference type="NCBI Taxonomy" id="232991"/>
    <lineage>
        <taxon>Bacteria</taxon>
        <taxon>Bacillati</taxon>
        <taxon>Cyanobacteriota</taxon>
        <taxon>Cyanophyceae</taxon>
        <taxon>Nostocales</taxon>
        <taxon>Calotrichaceae</taxon>
        <taxon>Dulcicalothrix</taxon>
    </lineage>
</organism>
<evidence type="ECO:0000313" key="3">
    <source>
        <dbReference type="Proteomes" id="UP000271624"/>
    </source>
</evidence>
<reference evidence="2" key="2">
    <citation type="journal article" date="2019" name="Genome Biol. Evol.">
        <title>Day and night: Metabolic profiles and evolutionary relationships of six axenic non-marine cyanobacteria.</title>
        <authorList>
            <person name="Will S.E."/>
            <person name="Henke P."/>
            <person name="Boedeker C."/>
            <person name="Huang S."/>
            <person name="Brinkmann H."/>
            <person name="Rohde M."/>
            <person name="Jarek M."/>
            <person name="Friedl T."/>
            <person name="Seufert S."/>
            <person name="Schumacher M."/>
            <person name="Overmann J."/>
            <person name="Neumann-Schaal M."/>
            <person name="Petersen J."/>
        </authorList>
    </citation>
    <scope>NUCLEOTIDE SEQUENCE [LARGE SCALE GENOMIC DNA]</scope>
    <source>
        <strain evidence="2">PCC 7102</strain>
    </source>
</reference>
<dbReference type="AlphaFoldDB" id="A0A3S1CNC7"/>
<dbReference type="RefSeq" id="WP_170213582.1">
    <property type="nucleotide sequence ID" value="NZ_RSCL01000007.1"/>
</dbReference>
<protein>
    <submittedName>
        <fullName evidence="2">ABC transporter permease</fullName>
    </submittedName>
</protein>
<evidence type="ECO:0000256" key="1">
    <source>
        <dbReference type="SAM" id="Phobius"/>
    </source>
</evidence>
<comment type="caution">
    <text evidence="2">The sequence shown here is derived from an EMBL/GenBank/DDBJ whole genome shotgun (WGS) entry which is preliminary data.</text>
</comment>